<dbReference type="Pfam" id="PF00787">
    <property type="entry name" value="PX"/>
    <property type="match status" value="1"/>
</dbReference>
<evidence type="ECO:0000256" key="4">
    <source>
        <dbReference type="SAM" id="Phobius"/>
    </source>
</evidence>
<comment type="caution">
    <text evidence="8">The sequence shown here is derived from an EMBL/GenBank/DDBJ whole genome shotgun (WGS) entry which is preliminary data.</text>
</comment>
<dbReference type="SUPFAM" id="SSF64268">
    <property type="entry name" value="PX domain"/>
    <property type="match status" value="1"/>
</dbReference>
<feature type="region of interest" description="Disordered" evidence="3">
    <location>
        <begin position="586"/>
        <end position="672"/>
    </location>
</feature>
<protein>
    <submittedName>
        <fullName evidence="8">PXA domain-containing protein 2</fullName>
    </submittedName>
</protein>
<name>A0A4U7B8D8_9PEZI</name>
<feature type="transmembrane region" description="Helical" evidence="4">
    <location>
        <begin position="7"/>
        <end position="26"/>
    </location>
</feature>
<dbReference type="SMART" id="SM00312">
    <property type="entry name" value="PX"/>
    <property type="match status" value="1"/>
</dbReference>
<evidence type="ECO:0000259" key="5">
    <source>
        <dbReference type="PROSITE" id="PS50132"/>
    </source>
</evidence>
<dbReference type="PROSITE" id="PS50132">
    <property type="entry name" value="RGS"/>
    <property type="match status" value="1"/>
</dbReference>
<dbReference type="SMART" id="SM00313">
    <property type="entry name" value="PXA"/>
    <property type="match status" value="1"/>
</dbReference>
<evidence type="ECO:0000256" key="3">
    <source>
        <dbReference type="SAM" id="MobiDB-lite"/>
    </source>
</evidence>
<dbReference type="SUPFAM" id="SSF48097">
    <property type="entry name" value="Regulator of G-protein signaling, RGS"/>
    <property type="match status" value="1"/>
</dbReference>
<feature type="coiled-coil region" evidence="2">
    <location>
        <begin position="819"/>
        <end position="853"/>
    </location>
</feature>
<feature type="compositionally biased region" description="Polar residues" evidence="3">
    <location>
        <begin position="390"/>
        <end position="411"/>
    </location>
</feature>
<dbReference type="InterPro" id="IPR001683">
    <property type="entry name" value="PX_dom"/>
</dbReference>
<evidence type="ECO:0000259" key="6">
    <source>
        <dbReference type="PROSITE" id="PS50195"/>
    </source>
</evidence>
<evidence type="ECO:0000259" key="7">
    <source>
        <dbReference type="PROSITE" id="PS51207"/>
    </source>
</evidence>
<dbReference type="InterPro" id="IPR003114">
    <property type="entry name" value="Phox_assoc"/>
</dbReference>
<feature type="transmembrane region" description="Helical" evidence="4">
    <location>
        <begin position="104"/>
        <end position="124"/>
    </location>
</feature>
<dbReference type="PANTHER" id="PTHR22775:SF3">
    <property type="entry name" value="SORTING NEXIN-13"/>
    <property type="match status" value="1"/>
</dbReference>
<dbReference type="PANTHER" id="PTHR22775">
    <property type="entry name" value="SORTING NEXIN"/>
    <property type="match status" value="1"/>
</dbReference>
<feature type="transmembrane region" description="Helical" evidence="4">
    <location>
        <begin position="32"/>
        <end position="55"/>
    </location>
</feature>
<feature type="domain" description="PXA" evidence="7">
    <location>
        <begin position="101"/>
        <end position="289"/>
    </location>
</feature>
<dbReference type="PROSITE" id="PS50195">
    <property type="entry name" value="PX"/>
    <property type="match status" value="1"/>
</dbReference>
<dbReference type="InterPro" id="IPR036871">
    <property type="entry name" value="PX_dom_sf"/>
</dbReference>
<dbReference type="CDD" id="cd06876">
    <property type="entry name" value="PX_MDM1p"/>
    <property type="match status" value="1"/>
</dbReference>
<dbReference type="InterPro" id="IPR044926">
    <property type="entry name" value="RGS_subdomain_2"/>
</dbReference>
<dbReference type="AlphaFoldDB" id="A0A4U7B8D8"/>
<accession>A0A4U7B8D8</accession>
<evidence type="ECO:0000313" key="9">
    <source>
        <dbReference type="Proteomes" id="UP000308133"/>
    </source>
</evidence>
<feature type="compositionally biased region" description="Basic and acidic residues" evidence="3">
    <location>
        <begin position="315"/>
        <end position="330"/>
    </location>
</feature>
<feature type="region of interest" description="Disordered" evidence="3">
    <location>
        <begin position="303"/>
        <end position="330"/>
    </location>
</feature>
<feature type="domain" description="PX" evidence="6">
    <location>
        <begin position="862"/>
        <end position="980"/>
    </location>
</feature>
<keyword evidence="4" id="KW-0812">Transmembrane</keyword>
<keyword evidence="4" id="KW-1133">Transmembrane helix</keyword>
<evidence type="ECO:0000256" key="2">
    <source>
        <dbReference type="SAM" id="Coils"/>
    </source>
</evidence>
<dbReference type="Pfam" id="PF02194">
    <property type="entry name" value="PXA"/>
    <property type="match status" value="1"/>
</dbReference>
<dbReference type="Pfam" id="PF00615">
    <property type="entry name" value="RGS"/>
    <property type="match status" value="1"/>
</dbReference>
<dbReference type="PROSITE" id="PS51207">
    <property type="entry name" value="PXA"/>
    <property type="match status" value="1"/>
</dbReference>
<keyword evidence="2" id="KW-0175">Coiled coil</keyword>
<dbReference type="InterPro" id="IPR013937">
    <property type="entry name" value="Sorting_nexin_C"/>
</dbReference>
<keyword evidence="4" id="KW-0472">Membrane</keyword>
<dbReference type="GO" id="GO:0035091">
    <property type="term" value="F:phosphatidylinositol binding"/>
    <property type="evidence" value="ECO:0007669"/>
    <property type="project" value="InterPro"/>
</dbReference>
<dbReference type="Proteomes" id="UP000308133">
    <property type="component" value="Unassembled WGS sequence"/>
</dbReference>
<reference evidence="8 9" key="1">
    <citation type="submission" date="2018-02" db="EMBL/GenBank/DDBJ databases">
        <title>Draft genome sequences of Elsinoe sp., causing black scab on jojoba.</title>
        <authorList>
            <person name="Stodart B."/>
            <person name="Jeffress S."/>
            <person name="Ash G."/>
            <person name="Arun Chinnappa K."/>
        </authorList>
    </citation>
    <scope>NUCLEOTIDE SEQUENCE [LARGE SCALE GENOMIC DNA]</scope>
    <source>
        <strain evidence="8 9">Hillstone_2</strain>
    </source>
</reference>
<feature type="domain" description="RGS" evidence="5">
    <location>
        <begin position="421"/>
        <end position="560"/>
    </location>
</feature>
<proteinExistence type="inferred from homology"/>
<feature type="region of interest" description="Disordered" evidence="3">
    <location>
        <begin position="693"/>
        <end position="719"/>
    </location>
</feature>
<dbReference type="EMBL" id="PTQR01000050">
    <property type="protein sequence ID" value="TKX23837.1"/>
    <property type="molecule type" value="Genomic_DNA"/>
</dbReference>
<sequence length="1220" mass="137474">MGLERNHVIGAGIALLVSWLLLTAAVPSLRWIPYAFLTGFLTCIVLVAYIAGTTVRTVEHGARRTVVRATPAFITTSAWEKEKADLQKRSKYTSRKILPKQKKLSGRIDVLLDLVTSTFISSWFTHITSKSLFQNEVDKAIRDAIVSIQSRVVELDFIEIAVMRIVPIITDHMQEFYTAERLVRGKNLTRDMTESEELDLAIAGKYKDGKLHKTAALAFSDTRLMQQAHVRKCIEQILPLVLSEEMQSSPAVVTLVREIVSCAVLANVFTALADPDTWNQIFENFGKSILQDRKNVRKLRAALDEHAPASPKGSRRQEAPRLRPHDNERQFERFIRALRKTPTLAEARRYRSDITSQIRKGVDTDGPQDPLYLRRLDAGRRILDQRITMLSSHDNSASRPKVSSHSSTNSIDIPPTNPQAKLKDVLHSASGLSYFMEFMDRRQKMRLVQFWIIVDGFRYPLEEDANEAGVTLQEKMSYESADRMDIRQIRDTYLSLPELQVPSASKQIVDAYVSAAKSADIHLYVKARRTILRAQTAAYEEMKEHHFEAFKRSDLFYKWSASEEPKSPVPSNNGSEVFVDRTKVSKAPLQAPQRHSSASAHPHRKEPELRRAVMSSNDLQSKAKQSLAANLARRSVDDNAARPLFDDDIEDERMTRSVPSLTGNDSDTDSIDHKMEDSSQVVDAMQKELNDIMDEPDRDLTMSNPSIRSNRSEDSPRPSMDMFRPITNQSLKPSIASLGLIAGSSSKGVFTDDLFADEQEHFLEDEREDPGERPIEDDIHEAAPGDLGLAEAIDALSNDIERLIAQEKIVDSLTKKAELTNNAAELRILRKSKQSLQREIRRKEMQKQQYVVQESDNSLFGRAAVSIKSIMVGKEEDGHEFAIYVIEVRKQAGDQMPAAAWTVTRRYSEFHELNKRLRARFESVRNLEFPRRQTLFTLQKDFLQRRRVALERYLRSLLLIPAICRSRELRAFLSQSAITAANGDARMDQGDFVTRIYNSVSDGMEEFLGNLPVLDQLTVAGQNLISAASAQINGATINSIEPMVAPSPVQSAEAEAEINAFEDREAEPFVKPISDLFLETFELQKGNSWLRGRAVVVVLHQLLGGTVERKVRETVRGLTDEASLVKHVDMVQDLLWPGGQFRQSPPPRTAAEKLHSRKEASLVLSSLIPDMAGSVVGRANAQGASRKLAALLNNQRLNTHLIMTIFDEIISVIFPEVQTR</sequence>
<dbReference type="Gene3D" id="1.10.167.10">
    <property type="entry name" value="Regulator of G-protein Signalling 4, domain 2"/>
    <property type="match status" value="1"/>
</dbReference>
<feature type="region of interest" description="Disordered" evidence="3">
    <location>
        <begin position="390"/>
        <end position="419"/>
    </location>
</feature>
<comment type="similarity">
    <text evidence="1">Belongs to the sorting nexin family.</text>
</comment>
<gene>
    <name evidence="8" type="ORF">C1H76_3775</name>
</gene>
<dbReference type="InterPro" id="IPR036305">
    <property type="entry name" value="RGS_sf"/>
</dbReference>
<dbReference type="Gene3D" id="3.30.1520.10">
    <property type="entry name" value="Phox-like domain"/>
    <property type="match status" value="1"/>
</dbReference>
<dbReference type="Pfam" id="PF08628">
    <property type="entry name" value="Nexin_C"/>
    <property type="match status" value="1"/>
</dbReference>
<evidence type="ECO:0000313" key="8">
    <source>
        <dbReference type="EMBL" id="TKX23837.1"/>
    </source>
</evidence>
<dbReference type="InterPro" id="IPR016137">
    <property type="entry name" value="RGS"/>
</dbReference>
<feature type="compositionally biased region" description="Polar residues" evidence="3">
    <location>
        <begin position="614"/>
        <end position="628"/>
    </location>
</feature>
<evidence type="ECO:0000256" key="1">
    <source>
        <dbReference type="ARBA" id="ARBA00010883"/>
    </source>
</evidence>
<organism evidence="8 9">
    <name type="scientific">Elsinoe australis</name>
    <dbReference type="NCBI Taxonomy" id="40998"/>
    <lineage>
        <taxon>Eukaryota</taxon>
        <taxon>Fungi</taxon>
        <taxon>Dikarya</taxon>
        <taxon>Ascomycota</taxon>
        <taxon>Pezizomycotina</taxon>
        <taxon>Dothideomycetes</taxon>
        <taxon>Dothideomycetidae</taxon>
        <taxon>Myriangiales</taxon>
        <taxon>Elsinoaceae</taxon>
        <taxon>Elsinoe</taxon>
    </lineage>
</organism>
<dbReference type="SMART" id="SM00315">
    <property type="entry name" value="RGS"/>
    <property type="match status" value="1"/>
</dbReference>